<dbReference type="InterPro" id="IPR025339">
    <property type="entry name" value="DUF4245"/>
</dbReference>
<name>A0ABX0XU31_9ACTN</name>
<gene>
    <name evidence="1" type="ORF">HC031_07215</name>
</gene>
<sequence length="160" mass="16852">MALSLLVLLVPIIVLLGVYRFLGGESPTVVDPSSAYDDARAAHAFPVTEPSVPPGWKPVSAVFRRSDPGAVLRVGYRSPTGGTAQLLESNVPTGVLVASELGTGARDEGAVSLDGQEWHRYTSSSGELAYVHSQPDRTVLVVGRTSDTELAQLATAVPER</sequence>
<dbReference type="Proteomes" id="UP000722989">
    <property type="component" value="Unassembled WGS sequence"/>
</dbReference>
<dbReference type="Pfam" id="PF14030">
    <property type="entry name" value="DUF4245"/>
    <property type="match status" value="1"/>
</dbReference>
<evidence type="ECO:0000313" key="2">
    <source>
        <dbReference type="Proteomes" id="UP000722989"/>
    </source>
</evidence>
<reference evidence="1 2" key="1">
    <citation type="submission" date="2020-03" db="EMBL/GenBank/DDBJ databases">
        <title>WGS of the type strain of Planosporangium spp.</title>
        <authorList>
            <person name="Thawai C."/>
        </authorList>
    </citation>
    <scope>NUCLEOTIDE SEQUENCE [LARGE SCALE GENOMIC DNA]</scope>
    <source>
        <strain evidence="1 2">TBRC 5610</strain>
    </source>
</reference>
<organism evidence="1 2">
    <name type="scientific">Planosporangium thailandense</name>
    <dbReference type="NCBI Taxonomy" id="765197"/>
    <lineage>
        <taxon>Bacteria</taxon>
        <taxon>Bacillati</taxon>
        <taxon>Actinomycetota</taxon>
        <taxon>Actinomycetes</taxon>
        <taxon>Micromonosporales</taxon>
        <taxon>Micromonosporaceae</taxon>
        <taxon>Planosporangium</taxon>
    </lineage>
</organism>
<dbReference type="EMBL" id="JAATVY010000003">
    <property type="protein sequence ID" value="NJC69510.1"/>
    <property type="molecule type" value="Genomic_DNA"/>
</dbReference>
<evidence type="ECO:0000313" key="1">
    <source>
        <dbReference type="EMBL" id="NJC69510.1"/>
    </source>
</evidence>
<comment type="caution">
    <text evidence="1">The sequence shown here is derived from an EMBL/GenBank/DDBJ whole genome shotgun (WGS) entry which is preliminary data.</text>
</comment>
<accession>A0ABX0XU31</accession>
<protein>
    <submittedName>
        <fullName evidence="1">DUF4245 domain-containing protein</fullName>
    </submittedName>
</protein>
<proteinExistence type="predicted"/>
<keyword evidence="2" id="KW-1185">Reference proteome</keyword>